<gene>
    <name evidence="1" type="ORF">HQ43_02095</name>
</gene>
<organism evidence="1 2">
    <name type="scientific">Porphyromonas canoris</name>
    <dbReference type="NCBI Taxonomy" id="36875"/>
    <lineage>
        <taxon>Bacteria</taxon>
        <taxon>Pseudomonadati</taxon>
        <taxon>Bacteroidota</taxon>
        <taxon>Bacteroidia</taxon>
        <taxon>Bacteroidales</taxon>
        <taxon>Porphyromonadaceae</taxon>
        <taxon>Porphyromonas</taxon>
    </lineage>
</organism>
<sequence length="360" mass="42204">MKHHKDFFLTLLFLLSPAIWGGCSDNGEEKTVDPNYEKTGYYGNVKFVKSTLFYINSDSVWVSQSDYEFSEFDQKGQLMAKGLRSSNDLPRNEYRYQYDESGKKTGYTHLLSGEIKYTGTYKYDPKTGLLMEELCVEQKINDDFDAESDEEPTFEESVYKKETYLYDDKNNLIEKHCHETPDSNPNYQKYAYTYDEQNRVLEEITFVKKSKTEPDSKKSYKYDSKGRVTEEIEELFLSKLDRSPEKIRVSRKFDNKGNLVEEVKEEKGKKHITTYTYTYKKGKLIEETTETSAGEKTVITHEDNGNTITINYKDNKMTTKSVTEHDKYGNPQKTITYHVNETTGRLEAQYMLLYEIVYHE</sequence>
<dbReference type="RefSeq" id="WP_036788931.1">
    <property type="nucleotide sequence ID" value="NZ_JQZV01000003.1"/>
</dbReference>
<evidence type="ECO:0000313" key="2">
    <source>
        <dbReference type="Proteomes" id="UP000030101"/>
    </source>
</evidence>
<proteinExistence type="predicted"/>
<comment type="caution">
    <text evidence="1">The sequence shown here is derived from an EMBL/GenBank/DDBJ whole genome shotgun (WGS) entry which is preliminary data.</text>
</comment>
<dbReference type="Gene3D" id="2.180.10.10">
    <property type="entry name" value="RHS repeat-associated core"/>
    <property type="match status" value="1"/>
</dbReference>
<accession>A0ABR4XMU2</accession>
<evidence type="ECO:0008006" key="3">
    <source>
        <dbReference type="Google" id="ProtNLM"/>
    </source>
</evidence>
<protein>
    <recommendedName>
        <fullName evidence="3">YD repeat-containing protein</fullName>
    </recommendedName>
</protein>
<reference evidence="1 2" key="1">
    <citation type="submission" date="2014-08" db="EMBL/GenBank/DDBJ databases">
        <title>Porphyromonas canoris strain:OH2762 Genome sequencing.</title>
        <authorList>
            <person name="Wallis C."/>
            <person name="Deusch O."/>
            <person name="O'Flynn C."/>
            <person name="Davis I."/>
            <person name="Jospin G."/>
            <person name="Darling A.E."/>
            <person name="Coil D.A."/>
            <person name="Alexiev A."/>
            <person name="Horsfall A."/>
            <person name="Kirkwood N."/>
            <person name="Harris S."/>
            <person name="Eisen J.A."/>
        </authorList>
    </citation>
    <scope>NUCLEOTIDE SEQUENCE [LARGE SCALE GENOMIC DNA]</scope>
    <source>
        <strain evidence="2">COT-108 OH2762</strain>
    </source>
</reference>
<evidence type="ECO:0000313" key="1">
    <source>
        <dbReference type="EMBL" id="KGN93445.1"/>
    </source>
</evidence>
<keyword evidence="2" id="KW-1185">Reference proteome</keyword>
<name>A0ABR4XMU2_9PORP</name>
<dbReference type="EMBL" id="JQZV01000003">
    <property type="protein sequence ID" value="KGN93445.1"/>
    <property type="molecule type" value="Genomic_DNA"/>
</dbReference>
<dbReference type="Proteomes" id="UP000030101">
    <property type="component" value="Unassembled WGS sequence"/>
</dbReference>
<dbReference type="PROSITE" id="PS51257">
    <property type="entry name" value="PROKAR_LIPOPROTEIN"/>
    <property type="match status" value="1"/>
</dbReference>